<proteinExistence type="inferred from homology"/>
<evidence type="ECO:0000259" key="6">
    <source>
        <dbReference type="Pfam" id="PF02709"/>
    </source>
</evidence>
<evidence type="ECO:0000256" key="4">
    <source>
        <dbReference type="ARBA" id="ARBA00022679"/>
    </source>
</evidence>
<evidence type="ECO:0000256" key="2">
    <source>
        <dbReference type="ARBA" id="ARBA00006739"/>
    </source>
</evidence>
<keyword evidence="4 7" id="KW-0808">Transferase</keyword>
<evidence type="ECO:0000313" key="7">
    <source>
        <dbReference type="EMBL" id="XCG63581.1"/>
    </source>
</evidence>
<feature type="domain" description="Galactosyltransferase C-terminal" evidence="6">
    <location>
        <begin position="194"/>
        <end position="236"/>
    </location>
</feature>
<dbReference type="PANTHER" id="PTHR43179:SF12">
    <property type="entry name" value="GALACTOFURANOSYLTRANSFERASE GLFT2"/>
    <property type="match status" value="1"/>
</dbReference>
<evidence type="ECO:0000259" key="5">
    <source>
        <dbReference type="Pfam" id="PF00535"/>
    </source>
</evidence>
<dbReference type="InterPro" id="IPR001173">
    <property type="entry name" value="Glyco_trans_2-like"/>
</dbReference>
<dbReference type="RefSeq" id="WP_353649196.1">
    <property type="nucleotide sequence ID" value="NZ_CP159218.1"/>
</dbReference>
<comment type="pathway">
    <text evidence="1">Cell wall biogenesis; cell wall polysaccharide biosynthesis.</text>
</comment>
<protein>
    <submittedName>
        <fullName evidence="7">Glycosyltransferase</fullName>
        <ecNumber evidence="7">2.4.-.-</ecNumber>
    </submittedName>
</protein>
<dbReference type="Pfam" id="PF00535">
    <property type="entry name" value="Glycos_transf_2"/>
    <property type="match status" value="1"/>
</dbReference>
<dbReference type="InterPro" id="IPR027791">
    <property type="entry name" value="Galactosyl_T_C"/>
</dbReference>
<gene>
    <name evidence="7" type="ORF">ABLG96_20730</name>
</gene>
<reference evidence="7" key="1">
    <citation type="submission" date="2024-05" db="EMBL/GenBank/DDBJ databases">
        <authorList>
            <person name="Cai S.Y."/>
            <person name="Jin L.M."/>
            <person name="Li H.R."/>
        </authorList>
    </citation>
    <scope>NUCLEOTIDE SEQUENCE</scope>
    <source>
        <strain evidence="7">A5-74</strain>
    </source>
</reference>
<dbReference type="AlphaFoldDB" id="A0AAU8DPI8"/>
<accession>A0AAU8DPI8</accession>
<dbReference type="GO" id="GO:0016757">
    <property type="term" value="F:glycosyltransferase activity"/>
    <property type="evidence" value="ECO:0007669"/>
    <property type="project" value="UniProtKB-KW"/>
</dbReference>
<comment type="similarity">
    <text evidence="2">Belongs to the glycosyltransferase 2 family.</text>
</comment>
<evidence type="ECO:0000256" key="1">
    <source>
        <dbReference type="ARBA" id="ARBA00004776"/>
    </source>
</evidence>
<dbReference type="EMBL" id="CP159218">
    <property type="protein sequence ID" value="XCG63581.1"/>
    <property type="molecule type" value="Genomic_DNA"/>
</dbReference>
<dbReference type="SUPFAM" id="SSF53448">
    <property type="entry name" value="Nucleotide-diphospho-sugar transferases"/>
    <property type="match status" value="1"/>
</dbReference>
<keyword evidence="3 7" id="KW-0328">Glycosyltransferase</keyword>
<dbReference type="InterPro" id="IPR029044">
    <property type="entry name" value="Nucleotide-diphossugar_trans"/>
</dbReference>
<sequence length="424" mass="45270">MSGRPPWDAPTLAPHDPPEVSVVVPYYDDPATVDLLLRALDQQVGGVRFEVIVADDGSPASPVIPDELGFRCRVVGQPDLGFRAAAARNLGAAAATGELLVFLDGDTLPTGDYLVRMVQALRDTDRGHGGMVVARRRHIDLAGLTPDTVLTLLAGADLAAAGVTPLPEPAWLADGYARTDDLLHSGDDDFRLVISAVLAIDRRSFTAIGGFDENFVGYGGEDWDLAWRSWVAGVDRRYAPGAVAWHDGPDAGGRPADPLAKNLETIRLARLVPLPSTRGSALWHEIPQIAVRYLGPVTGTAADAAVIAAAAGLLEGSDAAVWFPDVEGRQGLPPLLADDPRVHAGEVPPHIAARTRYLAEVRAPLQLTTTLQTACATGDLSIPDVMELRHARSVARDESLTSRGSVEYRLIDADVSLERWWAGW</sequence>
<dbReference type="Gene3D" id="3.90.550.10">
    <property type="entry name" value="Spore Coat Polysaccharide Biosynthesis Protein SpsA, Chain A"/>
    <property type="match status" value="1"/>
</dbReference>
<dbReference type="EC" id="2.4.-.-" evidence="7"/>
<name>A0AAU8DPI8_9ACTN</name>
<evidence type="ECO:0000256" key="3">
    <source>
        <dbReference type="ARBA" id="ARBA00022676"/>
    </source>
</evidence>
<feature type="domain" description="Glycosyltransferase 2-like" evidence="5">
    <location>
        <begin position="21"/>
        <end position="126"/>
    </location>
</feature>
<dbReference type="Pfam" id="PF02709">
    <property type="entry name" value="Glyco_transf_7C"/>
    <property type="match status" value="1"/>
</dbReference>
<dbReference type="PANTHER" id="PTHR43179">
    <property type="entry name" value="RHAMNOSYLTRANSFERASE WBBL"/>
    <property type="match status" value="1"/>
</dbReference>
<organism evidence="7">
    <name type="scientific">Nakamurella sp. A5-74</name>
    <dbReference type="NCBI Taxonomy" id="3158264"/>
    <lineage>
        <taxon>Bacteria</taxon>
        <taxon>Bacillati</taxon>
        <taxon>Actinomycetota</taxon>
        <taxon>Actinomycetes</taxon>
        <taxon>Nakamurellales</taxon>
        <taxon>Nakamurellaceae</taxon>
        <taxon>Nakamurella</taxon>
    </lineage>
</organism>